<evidence type="ECO:0000313" key="3">
    <source>
        <dbReference type="Proteomes" id="UP001608902"/>
    </source>
</evidence>
<feature type="compositionally biased region" description="Basic and acidic residues" evidence="1">
    <location>
        <begin position="14"/>
        <end position="23"/>
    </location>
</feature>
<evidence type="ECO:0000256" key="1">
    <source>
        <dbReference type="SAM" id="MobiDB-lite"/>
    </source>
</evidence>
<dbReference type="EMBL" id="JBGFUD010000587">
    <property type="protein sequence ID" value="MFH4974839.1"/>
    <property type="molecule type" value="Genomic_DNA"/>
</dbReference>
<feature type="region of interest" description="Disordered" evidence="1">
    <location>
        <begin position="1"/>
        <end position="48"/>
    </location>
</feature>
<proteinExistence type="predicted"/>
<dbReference type="AlphaFoldDB" id="A0ABD6EBW4"/>
<name>A0ABD6EBW4_9BILA</name>
<evidence type="ECO:0000313" key="2">
    <source>
        <dbReference type="EMBL" id="MFH4974839.1"/>
    </source>
</evidence>
<feature type="compositionally biased region" description="Polar residues" evidence="1">
    <location>
        <begin position="39"/>
        <end position="48"/>
    </location>
</feature>
<organism evidence="2 3">
    <name type="scientific">Gnathostoma spinigerum</name>
    <dbReference type="NCBI Taxonomy" id="75299"/>
    <lineage>
        <taxon>Eukaryota</taxon>
        <taxon>Metazoa</taxon>
        <taxon>Ecdysozoa</taxon>
        <taxon>Nematoda</taxon>
        <taxon>Chromadorea</taxon>
        <taxon>Rhabditida</taxon>
        <taxon>Spirurina</taxon>
        <taxon>Gnathostomatomorpha</taxon>
        <taxon>Gnathostomatoidea</taxon>
        <taxon>Gnathostomatidae</taxon>
        <taxon>Gnathostoma</taxon>
    </lineage>
</organism>
<accession>A0ABD6EBW4</accession>
<sequence>MESTAVGSSGSVVDDVKDVDKNRLRATSSLEDKSRRHSATPQTISNSTAQPVIESSLALKTISDAFVFLADRNSKECSEYRFEQID</sequence>
<keyword evidence="3" id="KW-1185">Reference proteome</keyword>
<reference evidence="2 3" key="1">
    <citation type="submission" date="2024-08" db="EMBL/GenBank/DDBJ databases">
        <title>Gnathostoma spinigerum genome.</title>
        <authorList>
            <person name="Gonzalez-Bertolin B."/>
            <person name="Monzon S."/>
            <person name="Zaballos A."/>
            <person name="Jimenez P."/>
            <person name="Dekumyoy P."/>
            <person name="Varona S."/>
            <person name="Cuesta I."/>
            <person name="Sumanam S."/>
            <person name="Adisakwattana P."/>
            <person name="Gasser R.B."/>
            <person name="Hernandez-Gonzalez A."/>
            <person name="Young N.D."/>
            <person name="Perteguer M.J."/>
        </authorList>
    </citation>
    <scope>NUCLEOTIDE SEQUENCE [LARGE SCALE GENOMIC DNA]</scope>
    <source>
        <strain evidence="2">AL3</strain>
        <tissue evidence="2">Liver</tissue>
    </source>
</reference>
<feature type="compositionally biased region" description="Low complexity" evidence="1">
    <location>
        <begin position="1"/>
        <end position="13"/>
    </location>
</feature>
<comment type="caution">
    <text evidence="2">The sequence shown here is derived from an EMBL/GenBank/DDBJ whole genome shotgun (WGS) entry which is preliminary data.</text>
</comment>
<protein>
    <submittedName>
        <fullName evidence="2">Uncharacterized protein</fullName>
    </submittedName>
</protein>
<dbReference type="Proteomes" id="UP001608902">
    <property type="component" value="Unassembled WGS sequence"/>
</dbReference>
<gene>
    <name evidence="2" type="ORF">AB6A40_001548</name>
</gene>